<reference evidence="4" key="1">
    <citation type="journal article" date="2017" name="bioRxiv">
        <title>Comparative analysis of the genomes of Stylophora pistillata and Acropora digitifera provides evidence for extensive differences between species of corals.</title>
        <authorList>
            <person name="Voolstra C.R."/>
            <person name="Li Y."/>
            <person name="Liew Y.J."/>
            <person name="Baumgarten S."/>
            <person name="Zoccola D."/>
            <person name="Flot J.-F."/>
            <person name="Tambutte S."/>
            <person name="Allemand D."/>
            <person name="Aranda M."/>
        </authorList>
    </citation>
    <scope>NUCLEOTIDE SEQUENCE [LARGE SCALE GENOMIC DNA]</scope>
</reference>
<proteinExistence type="predicted"/>
<dbReference type="InterPro" id="IPR013098">
    <property type="entry name" value="Ig_I-set"/>
</dbReference>
<evidence type="ECO:0000259" key="2">
    <source>
        <dbReference type="PROSITE" id="PS50835"/>
    </source>
</evidence>
<evidence type="ECO:0000313" key="3">
    <source>
        <dbReference type="EMBL" id="PFX13687.1"/>
    </source>
</evidence>
<dbReference type="PROSITE" id="PS50835">
    <property type="entry name" value="IG_LIKE"/>
    <property type="match status" value="2"/>
</dbReference>
<feature type="non-terminal residue" evidence="3">
    <location>
        <position position="293"/>
    </location>
</feature>
<dbReference type="SMART" id="SM00409">
    <property type="entry name" value="IG"/>
    <property type="match status" value="2"/>
</dbReference>
<dbReference type="InterPro" id="IPR003598">
    <property type="entry name" value="Ig_sub2"/>
</dbReference>
<name>A0A2B4RBE4_STYPI</name>
<dbReference type="Proteomes" id="UP000225706">
    <property type="component" value="Unassembled WGS sequence"/>
</dbReference>
<evidence type="ECO:0000256" key="1">
    <source>
        <dbReference type="ARBA" id="ARBA00022737"/>
    </source>
</evidence>
<dbReference type="STRING" id="50429.A0A2B4RBE4"/>
<keyword evidence="4" id="KW-1185">Reference proteome</keyword>
<evidence type="ECO:0000313" key="4">
    <source>
        <dbReference type="Proteomes" id="UP000225706"/>
    </source>
</evidence>
<dbReference type="EMBL" id="LSMT01000915">
    <property type="protein sequence ID" value="PFX13687.1"/>
    <property type="molecule type" value="Genomic_DNA"/>
</dbReference>
<dbReference type="Gene3D" id="2.60.40.10">
    <property type="entry name" value="Immunoglobulins"/>
    <property type="match status" value="2"/>
</dbReference>
<organism evidence="3 4">
    <name type="scientific">Stylophora pistillata</name>
    <name type="common">Smooth cauliflower coral</name>
    <dbReference type="NCBI Taxonomy" id="50429"/>
    <lineage>
        <taxon>Eukaryota</taxon>
        <taxon>Metazoa</taxon>
        <taxon>Cnidaria</taxon>
        <taxon>Anthozoa</taxon>
        <taxon>Hexacorallia</taxon>
        <taxon>Scleractinia</taxon>
        <taxon>Astrocoeniina</taxon>
        <taxon>Pocilloporidae</taxon>
        <taxon>Stylophora</taxon>
    </lineage>
</organism>
<dbReference type="InterPro" id="IPR036179">
    <property type="entry name" value="Ig-like_dom_sf"/>
</dbReference>
<dbReference type="InterPro" id="IPR007110">
    <property type="entry name" value="Ig-like_dom"/>
</dbReference>
<protein>
    <submittedName>
        <fullName evidence="3">Titin</fullName>
    </submittedName>
</protein>
<dbReference type="InterPro" id="IPR013783">
    <property type="entry name" value="Ig-like_fold"/>
</dbReference>
<dbReference type="PANTHER" id="PTHR13817:SF73">
    <property type="entry name" value="FIBRONECTIN TYPE-III DOMAIN-CONTAINING PROTEIN"/>
    <property type="match status" value="1"/>
</dbReference>
<dbReference type="CDD" id="cd00096">
    <property type="entry name" value="Ig"/>
    <property type="match status" value="1"/>
</dbReference>
<dbReference type="SMART" id="SM00408">
    <property type="entry name" value="IGc2"/>
    <property type="match status" value="2"/>
</dbReference>
<accession>A0A2B4RBE4</accession>
<comment type="caution">
    <text evidence="3">The sequence shown here is derived from an EMBL/GenBank/DDBJ whole genome shotgun (WGS) entry which is preliminary data.</text>
</comment>
<dbReference type="InterPro" id="IPR003599">
    <property type="entry name" value="Ig_sub"/>
</dbReference>
<sequence length="293" mass="32482">MEREFTNPEPAYGGKHCNGTRVLLRECSNTSSCNQVPVRLNGANVEYGGRVEVFYKGDEPELASCARIDGKVNIPPQCLSDGKGSQALCQPIPPRVKLKIKNVSIEVNSTFTEKCYWSGDSEVSVNWTKDGVLLSTNNTLVIKSANFKDKGKYECTAQNNYGKANASFWIDVTGKSSAQVVPDPYPTLTTGDVLSLTCQVNEDTINVTWKKDGDSLLERAKIYTQLNKKESKLTITEVLEEDGGKYFCEGRNKLGFVARSFVNITVKAMALPDQEQAIQMEPLNVEVDEWEIE</sequence>
<dbReference type="Pfam" id="PF07679">
    <property type="entry name" value="I-set"/>
    <property type="match status" value="2"/>
</dbReference>
<keyword evidence="1" id="KW-0677">Repeat</keyword>
<dbReference type="InterPro" id="IPR050964">
    <property type="entry name" value="Striated_Muscle_Regulatory"/>
</dbReference>
<feature type="domain" description="Ig-like" evidence="2">
    <location>
        <begin position="94"/>
        <end position="173"/>
    </location>
</feature>
<feature type="domain" description="Ig-like" evidence="2">
    <location>
        <begin position="176"/>
        <end position="265"/>
    </location>
</feature>
<dbReference type="PANTHER" id="PTHR13817">
    <property type="entry name" value="TITIN"/>
    <property type="match status" value="1"/>
</dbReference>
<gene>
    <name evidence="3" type="primary">TTN</name>
    <name evidence="3" type="ORF">AWC38_SpisGene22203</name>
</gene>
<dbReference type="SUPFAM" id="SSF48726">
    <property type="entry name" value="Immunoglobulin"/>
    <property type="match status" value="2"/>
</dbReference>
<dbReference type="AlphaFoldDB" id="A0A2B4RBE4"/>
<dbReference type="OrthoDB" id="5977422at2759"/>